<proteinExistence type="predicted"/>
<protein>
    <submittedName>
        <fullName evidence="2">Uncharacterized protein</fullName>
    </submittedName>
</protein>
<reference evidence="3" key="1">
    <citation type="submission" date="2015-03" db="EMBL/GenBank/DDBJ databases">
        <authorList>
            <consortium name="Pathogen Informatics"/>
            <person name="Murphy D."/>
        </authorList>
    </citation>
    <scope>NUCLEOTIDE SEQUENCE</scope>
    <source>
        <strain evidence="3">N09902308</strain>
    </source>
</reference>
<reference evidence="4 5" key="2">
    <citation type="submission" date="2015-03" db="EMBL/GenBank/DDBJ databases">
        <authorList>
            <consortium name="Pathogen Informatics"/>
        </authorList>
    </citation>
    <scope>NUCLEOTIDE SEQUENCE [LARGE SCALE GENOMIC DNA]</scope>
    <source>
        <strain evidence="2 5">M09401471</strain>
        <strain evidence="4">N09902308</strain>
    </source>
</reference>
<name>A0A655IFK6_MYCTX</name>
<gene>
    <name evidence="2" type="ORF">ERS007720_00987</name>
    <name evidence="3" type="ORF">ERS007739_01307</name>
</gene>
<evidence type="ECO:0000313" key="4">
    <source>
        <dbReference type="Proteomes" id="UP000039021"/>
    </source>
</evidence>
<evidence type="ECO:0000256" key="1">
    <source>
        <dbReference type="SAM" id="MobiDB-lite"/>
    </source>
</evidence>
<dbReference type="Proteomes" id="UP000044938">
    <property type="component" value="Unassembled WGS sequence"/>
</dbReference>
<dbReference type="AlphaFoldDB" id="A0A655IFK6"/>
<organism evidence="2 5">
    <name type="scientific">Mycobacterium tuberculosis</name>
    <dbReference type="NCBI Taxonomy" id="1773"/>
    <lineage>
        <taxon>Bacteria</taxon>
        <taxon>Bacillati</taxon>
        <taxon>Actinomycetota</taxon>
        <taxon>Actinomycetes</taxon>
        <taxon>Mycobacteriales</taxon>
        <taxon>Mycobacteriaceae</taxon>
        <taxon>Mycobacterium</taxon>
        <taxon>Mycobacterium tuberculosis complex</taxon>
    </lineage>
</organism>
<dbReference type="EMBL" id="CSAJ01000086">
    <property type="protein sequence ID" value="COV82068.1"/>
    <property type="molecule type" value="Genomic_DNA"/>
</dbReference>
<dbReference type="Proteomes" id="UP000039021">
    <property type="component" value="Unassembled WGS sequence"/>
</dbReference>
<evidence type="ECO:0000313" key="5">
    <source>
        <dbReference type="Proteomes" id="UP000044938"/>
    </source>
</evidence>
<sequence>MPVYTPVAEPRNDNGSIPACSNASHETSSINRC</sequence>
<accession>A0A655IFK6</accession>
<feature type="region of interest" description="Disordered" evidence="1">
    <location>
        <begin position="1"/>
        <end position="33"/>
    </location>
</feature>
<dbReference type="EMBL" id="CSBK01000484">
    <property type="protein sequence ID" value="COX45024.1"/>
    <property type="molecule type" value="Genomic_DNA"/>
</dbReference>
<evidence type="ECO:0000313" key="2">
    <source>
        <dbReference type="EMBL" id="COV82068.1"/>
    </source>
</evidence>
<evidence type="ECO:0000313" key="3">
    <source>
        <dbReference type="EMBL" id="COX45024.1"/>
    </source>
</evidence>
<feature type="compositionally biased region" description="Polar residues" evidence="1">
    <location>
        <begin position="13"/>
        <end position="33"/>
    </location>
</feature>